<keyword evidence="11" id="KW-1185">Reference proteome</keyword>
<gene>
    <name evidence="10" type="ORF">UA74_13925</name>
</gene>
<dbReference type="RefSeq" id="WP_075764527.1">
    <property type="nucleotide sequence ID" value="NZ_CP016076.1"/>
</dbReference>
<evidence type="ECO:0000256" key="6">
    <source>
        <dbReference type="ARBA" id="ARBA00022989"/>
    </source>
</evidence>
<dbReference type="PRINTS" id="PR01036">
    <property type="entry name" value="TCRTETB"/>
</dbReference>
<dbReference type="GO" id="GO:0005886">
    <property type="term" value="C:plasma membrane"/>
    <property type="evidence" value="ECO:0007669"/>
    <property type="project" value="UniProtKB-SubCell"/>
</dbReference>
<dbReference type="Pfam" id="PF07690">
    <property type="entry name" value="MFS_1"/>
    <property type="match status" value="1"/>
</dbReference>
<sequence>MTTVESTEPSRRTVNAVVAGLILGVFLAALDGMIMMSALRTVADELGGLTVQAWVTTAYLITMTVSTLLYGKLSDIFGRRRLYLIAIVVFTVGSLLCALAQSMYQLAVFRGIQGLGAGGLLPLALAVIADLLPPHRRVRYQARLGAVFGLAGVLGPVLGGVFAEAETLAGIAGWRWVFLVNVPLGVLAIIVVGALFRIETPRVDHRVDWWGALTLIVGVVPLLILAEQGREWGWTSPAALTAAGVGVVGLIAFAQVERWMGDAALLAPRLFRRPAFALVNVVNFLGGMGMFAGMALVPLYLQIVLGMAPAAAGLLLLPQALAMTLGAMLCGPVIARTGRFTVLLASGLAIMAGAYLLLGFAATPDLWQAALVLTLLGLGTGMYFQVVLTALQNSVDRTEMGVASSLSGFSRQLGGVAGTAVVLSLLFTLSGERIATAFRSSLDSPEFTARIADEATLGTSEAALVAEMRAGSVDLNDTSFLSTLDPLLAAPIVDGLARTFAVVFTAVGAMMLGSVLLATLIRERPRRDGG</sequence>
<feature type="transmembrane region" description="Helical" evidence="8">
    <location>
        <begin position="275"/>
        <end position="301"/>
    </location>
</feature>
<feature type="transmembrane region" description="Helical" evidence="8">
    <location>
        <begin position="500"/>
        <end position="521"/>
    </location>
</feature>
<reference evidence="11" key="1">
    <citation type="submission" date="2016-06" db="EMBL/GenBank/DDBJ databases">
        <title>Complete genome sequence of Actinoalloteichus fjordicus DSM 46855 (=ADI127-17), type strain of the new species Actinoalloteichus fjordicus.</title>
        <authorList>
            <person name="Ruckert C."/>
            <person name="Nouioui I."/>
            <person name="Willmese J."/>
            <person name="van Wezel G."/>
            <person name="Klenk H.-P."/>
            <person name="Kalinowski J."/>
            <person name="Zotchev S.B."/>
        </authorList>
    </citation>
    <scope>NUCLEOTIDE SEQUENCE [LARGE SCALE GENOMIC DNA]</scope>
    <source>
        <strain evidence="11">ADI127-7</strain>
    </source>
</reference>
<dbReference type="PANTHER" id="PTHR23501">
    <property type="entry name" value="MAJOR FACILITATOR SUPERFAMILY"/>
    <property type="match status" value="1"/>
</dbReference>
<keyword evidence="5 8" id="KW-0812">Transmembrane</keyword>
<dbReference type="FunFam" id="1.20.1720.10:FF:000004">
    <property type="entry name" value="EmrB/QacA family drug resistance transporter"/>
    <property type="match status" value="1"/>
</dbReference>
<feature type="transmembrane region" description="Helical" evidence="8">
    <location>
        <begin position="51"/>
        <end position="70"/>
    </location>
</feature>
<comment type="similarity">
    <text evidence="2">Belongs to the major facilitator superfamily. TCR/Tet family.</text>
</comment>
<feature type="transmembrane region" description="Helical" evidence="8">
    <location>
        <begin position="82"/>
        <end position="106"/>
    </location>
</feature>
<keyword evidence="7 8" id="KW-0472">Membrane</keyword>
<feature type="transmembrane region" description="Helical" evidence="8">
    <location>
        <begin position="16"/>
        <end position="39"/>
    </location>
</feature>
<evidence type="ECO:0000256" key="2">
    <source>
        <dbReference type="ARBA" id="ARBA00007520"/>
    </source>
</evidence>
<keyword evidence="6 8" id="KW-1133">Transmembrane helix</keyword>
<evidence type="ECO:0000256" key="3">
    <source>
        <dbReference type="ARBA" id="ARBA00022448"/>
    </source>
</evidence>
<evidence type="ECO:0000256" key="8">
    <source>
        <dbReference type="SAM" id="Phobius"/>
    </source>
</evidence>
<dbReference type="AlphaFoldDB" id="A0AAC9PS70"/>
<comment type="subcellular location">
    <subcellularLocation>
        <location evidence="1">Cell membrane</location>
        <topology evidence="1">Multi-pass membrane protein</topology>
    </subcellularLocation>
</comment>
<dbReference type="Gene3D" id="1.20.1720.10">
    <property type="entry name" value="Multidrug resistance protein D"/>
    <property type="match status" value="1"/>
</dbReference>
<dbReference type="InterPro" id="IPR020846">
    <property type="entry name" value="MFS_dom"/>
</dbReference>
<feature type="transmembrane region" description="Helical" evidence="8">
    <location>
        <begin position="112"/>
        <end position="132"/>
    </location>
</feature>
<dbReference type="InterPro" id="IPR004638">
    <property type="entry name" value="EmrB-like"/>
</dbReference>
<dbReference type="PROSITE" id="PS50850">
    <property type="entry name" value="MFS"/>
    <property type="match status" value="1"/>
</dbReference>
<feature type="transmembrane region" description="Helical" evidence="8">
    <location>
        <begin position="307"/>
        <end position="330"/>
    </location>
</feature>
<accession>A0AAC9PS70</accession>
<organism evidence="10 11">
    <name type="scientific">Actinoalloteichus fjordicus</name>
    <dbReference type="NCBI Taxonomy" id="1612552"/>
    <lineage>
        <taxon>Bacteria</taxon>
        <taxon>Bacillati</taxon>
        <taxon>Actinomycetota</taxon>
        <taxon>Actinomycetes</taxon>
        <taxon>Pseudonocardiales</taxon>
        <taxon>Pseudonocardiaceae</taxon>
        <taxon>Actinoalloteichus</taxon>
    </lineage>
</organism>
<dbReference type="InterPro" id="IPR011701">
    <property type="entry name" value="MFS"/>
</dbReference>
<dbReference type="Proteomes" id="UP000185511">
    <property type="component" value="Chromosome"/>
</dbReference>
<dbReference type="GO" id="GO:0022857">
    <property type="term" value="F:transmembrane transporter activity"/>
    <property type="evidence" value="ECO:0007669"/>
    <property type="project" value="InterPro"/>
</dbReference>
<evidence type="ECO:0000256" key="4">
    <source>
        <dbReference type="ARBA" id="ARBA00022475"/>
    </source>
</evidence>
<dbReference type="Gene3D" id="1.20.1250.20">
    <property type="entry name" value="MFS general substrate transporter like domains"/>
    <property type="match status" value="1"/>
</dbReference>
<name>A0AAC9PS70_9PSEU</name>
<dbReference type="SUPFAM" id="SSF103473">
    <property type="entry name" value="MFS general substrate transporter"/>
    <property type="match status" value="1"/>
</dbReference>
<feature type="transmembrane region" description="Helical" evidence="8">
    <location>
        <begin position="369"/>
        <end position="391"/>
    </location>
</feature>
<evidence type="ECO:0000256" key="1">
    <source>
        <dbReference type="ARBA" id="ARBA00004651"/>
    </source>
</evidence>
<feature type="transmembrane region" description="Helical" evidence="8">
    <location>
        <begin position="232"/>
        <end position="254"/>
    </location>
</feature>
<proteinExistence type="inferred from homology"/>
<evidence type="ECO:0000256" key="7">
    <source>
        <dbReference type="ARBA" id="ARBA00023136"/>
    </source>
</evidence>
<dbReference type="KEGG" id="acad:UA74_13925"/>
<feature type="transmembrane region" description="Helical" evidence="8">
    <location>
        <begin position="342"/>
        <end position="363"/>
    </location>
</feature>
<evidence type="ECO:0000256" key="5">
    <source>
        <dbReference type="ARBA" id="ARBA00022692"/>
    </source>
</evidence>
<dbReference type="EMBL" id="CP016076">
    <property type="protein sequence ID" value="APU14843.1"/>
    <property type="molecule type" value="Genomic_DNA"/>
</dbReference>
<evidence type="ECO:0000313" key="11">
    <source>
        <dbReference type="Proteomes" id="UP000185511"/>
    </source>
</evidence>
<evidence type="ECO:0000259" key="9">
    <source>
        <dbReference type="PROSITE" id="PS50850"/>
    </source>
</evidence>
<evidence type="ECO:0000313" key="10">
    <source>
        <dbReference type="EMBL" id="APU14843.1"/>
    </source>
</evidence>
<feature type="transmembrane region" description="Helical" evidence="8">
    <location>
        <begin position="174"/>
        <end position="195"/>
    </location>
</feature>
<dbReference type="InterPro" id="IPR036259">
    <property type="entry name" value="MFS_trans_sf"/>
</dbReference>
<feature type="domain" description="Major facilitator superfamily (MFS) profile" evidence="9">
    <location>
        <begin position="17"/>
        <end position="526"/>
    </location>
</feature>
<dbReference type="NCBIfam" id="TIGR00711">
    <property type="entry name" value="efflux_EmrB"/>
    <property type="match status" value="1"/>
</dbReference>
<dbReference type="PANTHER" id="PTHR23501:SF197">
    <property type="entry name" value="COMD"/>
    <property type="match status" value="1"/>
</dbReference>
<feature type="transmembrane region" description="Helical" evidence="8">
    <location>
        <begin position="412"/>
        <end position="431"/>
    </location>
</feature>
<keyword evidence="4" id="KW-1003">Cell membrane</keyword>
<keyword evidence="3" id="KW-0813">Transport</keyword>
<protein>
    <submittedName>
        <fullName evidence="10">Drug resistance transporter, EmrB/QacA subfamily</fullName>
    </submittedName>
</protein>
<feature type="transmembrane region" description="Helical" evidence="8">
    <location>
        <begin position="144"/>
        <end position="162"/>
    </location>
</feature>
<feature type="transmembrane region" description="Helical" evidence="8">
    <location>
        <begin position="207"/>
        <end position="226"/>
    </location>
</feature>